<dbReference type="EMBL" id="JAPFRF010000002">
    <property type="protein sequence ID" value="KAJ7341889.1"/>
    <property type="molecule type" value="Genomic_DNA"/>
</dbReference>
<accession>A0A9Q1B7B0</accession>
<evidence type="ECO:0000313" key="2">
    <source>
        <dbReference type="Proteomes" id="UP001142489"/>
    </source>
</evidence>
<comment type="caution">
    <text evidence="1">The sequence shown here is derived from an EMBL/GenBank/DDBJ whole genome shotgun (WGS) entry which is preliminary data.</text>
</comment>
<organism evidence="1 2">
    <name type="scientific">Phrynocephalus forsythii</name>
    <dbReference type="NCBI Taxonomy" id="171643"/>
    <lineage>
        <taxon>Eukaryota</taxon>
        <taxon>Metazoa</taxon>
        <taxon>Chordata</taxon>
        <taxon>Craniata</taxon>
        <taxon>Vertebrata</taxon>
        <taxon>Euteleostomi</taxon>
        <taxon>Lepidosauria</taxon>
        <taxon>Squamata</taxon>
        <taxon>Bifurcata</taxon>
        <taxon>Unidentata</taxon>
        <taxon>Episquamata</taxon>
        <taxon>Toxicofera</taxon>
        <taxon>Iguania</taxon>
        <taxon>Acrodonta</taxon>
        <taxon>Agamidae</taxon>
        <taxon>Agaminae</taxon>
        <taxon>Phrynocephalus</taxon>
    </lineage>
</organism>
<sequence>DNLKLLIRQVYHVVNSGRNWNLNLSFKSECSINGTAIKNTNQFRTAEPEGMTWTGMVQWSRRSIQELSLQNFPTAFNTSQDSPDEALRWIQWYLDSRWGPARPVEEIRGGAAGCPHLEEGICPGSLVGRSTTKWLASMWCPEVPL</sequence>
<gene>
    <name evidence="1" type="ORF">JRQ81_007539</name>
</gene>
<keyword evidence="2" id="KW-1185">Reference proteome</keyword>
<reference evidence="1" key="1">
    <citation type="journal article" date="2023" name="DNA Res.">
        <title>Chromosome-level genome assembly of Phrynocephalus forsythii using third-generation DNA sequencing and Hi-C analysis.</title>
        <authorList>
            <person name="Qi Y."/>
            <person name="Zhao W."/>
            <person name="Zhao Y."/>
            <person name="Niu C."/>
            <person name="Cao S."/>
            <person name="Zhang Y."/>
        </authorList>
    </citation>
    <scope>NUCLEOTIDE SEQUENCE</scope>
    <source>
        <tissue evidence="1">Muscle</tissue>
    </source>
</reference>
<evidence type="ECO:0000313" key="1">
    <source>
        <dbReference type="EMBL" id="KAJ7341889.1"/>
    </source>
</evidence>
<dbReference type="Proteomes" id="UP001142489">
    <property type="component" value="Unassembled WGS sequence"/>
</dbReference>
<feature type="non-terminal residue" evidence="1">
    <location>
        <position position="1"/>
    </location>
</feature>
<name>A0A9Q1B7B0_9SAUR</name>
<dbReference type="AlphaFoldDB" id="A0A9Q1B7B0"/>
<proteinExistence type="predicted"/>
<protein>
    <submittedName>
        <fullName evidence="1">Uncharacterized protein</fullName>
    </submittedName>
</protein>